<dbReference type="InterPro" id="IPR050638">
    <property type="entry name" value="AA-Vitamin_Transporters"/>
</dbReference>
<feature type="domain" description="EamA" evidence="7">
    <location>
        <begin position="6"/>
        <end position="139"/>
    </location>
</feature>
<comment type="subcellular location">
    <subcellularLocation>
        <location evidence="1">Cell membrane</location>
        <topology evidence="1">Multi-pass membrane protein</topology>
    </subcellularLocation>
</comment>
<evidence type="ECO:0000256" key="5">
    <source>
        <dbReference type="ARBA" id="ARBA00023136"/>
    </source>
</evidence>
<feature type="transmembrane region" description="Helical" evidence="6">
    <location>
        <begin position="125"/>
        <end position="145"/>
    </location>
</feature>
<evidence type="ECO:0000256" key="4">
    <source>
        <dbReference type="ARBA" id="ARBA00022989"/>
    </source>
</evidence>
<feature type="transmembrane region" description="Helical" evidence="6">
    <location>
        <begin position="151"/>
        <end position="170"/>
    </location>
</feature>
<dbReference type="Pfam" id="PF00892">
    <property type="entry name" value="EamA"/>
    <property type="match status" value="2"/>
</dbReference>
<keyword evidence="9" id="KW-1185">Reference proteome</keyword>
<dbReference type="OrthoDB" id="7850605at2"/>
<keyword evidence="2" id="KW-1003">Cell membrane</keyword>
<feature type="transmembrane region" description="Helical" evidence="6">
    <location>
        <begin position="242"/>
        <end position="263"/>
    </location>
</feature>
<dbReference type="PANTHER" id="PTHR32322">
    <property type="entry name" value="INNER MEMBRANE TRANSPORTER"/>
    <property type="match status" value="1"/>
</dbReference>
<proteinExistence type="predicted"/>
<evidence type="ECO:0000256" key="3">
    <source>
        <dbReference type="ARBA" id="ARBA00022692"/>
    </source>
</evidence>
<feature type="transmembrane region" description="Helical" evidence="6">
    <location>
        <begin position="182"/>
        <end position="201"/>
    </location>
</feature>
<dbReference type="PANTHER" id="PTHR32322:SF18">
    <property type="entry name" value="S-ADENOSYLMETHIONINE_S-ADENOSYLHOMOCYSTEINE TRANSPORTER"/>
    <property type="match status" value="1"/>
</dbReference>
<feature type="transmembrane region" description="Helical" evidence="6">
    <location>
        <begin position="269"/>
        <end position="286"/>
    </location>
</feature>
<evidence type="ECO:0000256" key="6">
    <source>
        <dbReference type="SAM" id="Phobius"/>
    </source>
</evidence>
<keyword evidence="5 6" id="KW-0472">Membrane</keyword>
<comment type="caution">
    <text evidence="8">The sequence shown here is derived from an EMBL/GenBank/DDBJ whole genome shotgun (WGS) entry which is preliminary data.</text>
</comment>
<feature type="transmembrane region" description="Helical" evidence="6">
    <location>
        <begin position="90"/>
        <end position="113"/>
    </location>
</feature>
<dbReference type="InterPro" id="IPR037185">
    <property type="entry name" value="EmrE-like"/>
</dbReference>
<feature type="transmembrane region" description="Helical" evidence="6">
    <location>
        <begin position="35"/>
        <end position="54"/>
    </location>
</feature>
<dbReference type="GO" id="GO:0005886">
    <property type="term" value="C:plasma membrane"/>
    <property type="evidence" value="ECO:0007669"/>
    <property type="project" value="UniProtKB-SubCell"/>
</dbReference>
<evidence type="ECO:0000313" key="9">
    <source>
        <dbReference type="Proteomes" id="UP000249688"/>
    </source>
</evidence>
<dbReference type="Proteomes" id="UP000249688">
    <property type="component" value="Unassembled WGS sequence"/>
</dbReference>
<evidence type="ECO:0000256" key="1">
    <source>
        <dbReference type="ARBA" id="ARBA00004651"/>
    </source>
</evidence>
<keyword evidence="3 6" id="KW-0812">Transmembrane</keyword>
<organism evidence="8 9">
    <name type="scientific">Humitalea rosea</name>
    <dbReference type="NCBI Taxonomy" id="990373"/>
    <lineage>
        <taxon>Bacteria</taxon>
        <taxon>Pseudomonadati</taxon>
        <taxon>Pseudomonadota</taxon>
        <taxon>Alphaproteobacteria</taxon>
        <taxon>Acetobacterales</taxon>
        <taxon>Roseomonadaceae</taxon>
        <taxon>Humitalea</taxon>
    </lineage>
</organism>
<sequence>MTPRWIGLLCLLATALGWGLNWPAMKLLLQEWPPLFSRGVAGVVACGLLALIARHRGERLSLPPRARLRLVIATFTNVIAWMGLSTMSMRWVSVSEGALLVYSMPLWAMILAWPLRGTRPTARGFVALMLGLAGIGVLLAGQGIALDAGKLVGIGLALGAAVCFALGTILNGGALPVPPVALVAWQVGLGCAPMLLLGLAFEHPDFAALTPIGGAVLVYMTLVPMGACYLTWFAALRHLPPAVAATGMLLVPLVGVVSAALMLGEPLGLREAAAIALTLGGVGLALRKG</sequence>
<evidence type="ECO:0000256" key="2">
    <source>
        <dbReference type="ARBA" id="ARBA00022475"/>
    </source>
</evidence>
<dbReference type="SUPFAM" id="SSF103481">
    <property type="entry name" value="Multidrug resistance efflux transporter EmrE"/>
    <property type="match status" value="2"/>
</dbReference>
<gene>
    <name evidence="8" type="ORF">C8P66_10557</name>
</gene>
<dbReference type="AlphaFoldDB" id="A0A2W7IMB6"/>
<name>A0A2W7IMB6_9PROT</name>
<dbReference type="RefSeq" id="WP_111397191.1">
    <property type="nucleotide sequence ID" value="NZ_QKYU01000005.1"/>
</dbReference>
<evidence type="ECO:0000259" key="7">
    <source>
        <dbReference type="Pfam" id="PF00892"/>
    </source>
</evidence>
<feature type="transmembrane region" description="Helical" evidence="6">
    <location>
        <begin position="66"/>
        <end position="84"/>
    </location>
</feature>
<dbReference type="InterPro" id="IPR000620">
    <property type="entry name" value="EamA_dom"/>
</dbReference>
<accession>A0A2W7IMB6</accession>
<protein>
    <submittedName>
        <fullName evidence="8">Drug/metabolite transporter (DMT)-like permease</fullName>
    </submittedName>
</protein>
<keyword evidence="4 6" id="KW-1133">Transmembrane helix</keyword>
<dbReference type="EMBL" id="QKYU01000005">
    <property type="protein sequence ID" value="PZW48310.1"/>
    <property type="molecule type" value="Genomic_DNA"/>
</dbReference>
<feature type="transmembrane region" description="Helical" evidence="6">
    <location>
        <begin position="207"/>
        <end position="230"/>
    </location>
</feature>
<evidence type="ECO:0000313" key="8">
    <source>
        <dbReference type="EMBL" id="PZW48310.1"/>
    </source>
</evidence>
<reference evidence="8 9" key="1">
    <citation type="submission" date="2018-06" db="EMBL/GenBank/DDBJ databases">
        <title>Genomic Encyclopedia of Archaeal and Bacterial Type Strains, Phase II (KMG-II): from individual species to whole genera.</title>
        <authorList>
            <person name="Goeker M."/>
        </authorList>
    </citation>
    <scope>NUCLEOTIDE SEQUENCE [LARGE SCALE GENOMIC DNA]</scope>
    <source>
        <strain evidence="8 9">DSM 24525</strain>
    </source>
</reference>
<feature type="domain" description="EamA" evidence="7">
    <location>
        <begin position="152"/>
        <end position="285"/>
    </location>
</feature>